<dbReference type="GO" id="GO:0005829">
    <property type="term" value="C:cytosol"/>
    <property type="evidence" value="ECO:0007669"/>
    <property type="project" value="TreeGrafter"/>
</dbReference>
<dbReference type="AlphaFoldDB" id="A0A371PCE0"/>
<dbReference type="GO" id="GO:0006598">
    <property type="term" value="P:polyamine catabolic process"/>
    <property type="evidence" value="ECO:0007669"/>
    <property type="project" value="TreeGrafter"/>
</dbReference>
<dbReference type="CDD" id="cd01745">
    <property type="entry name" value="GATase1_2"/>
    <property type="match status" value="1"/>
</dbReference>
<gene>
    <name evidence="1" type="ORF">DX116_08550</name>
</gene>
<evidence type="ECO:0000313" key="1">
    <source>
        <dbReference type="EMBL" id="REK73577.1"/>
    </source>
</evidence>
<dbReference type="InterPro" id="IPR029062">
    <property type="entry name" value="Class_I_gatase-like"/>
</dbReference>
<dbReference type="PANTHER" id="PTHR43235">
    <property type="entry name" value="GLUTAMINE AMIDOTRANSFERASE PB2B2.05-RELATED"/>
    <property type="match status" value="1"/>
</dbReference>
<dbReference type="Gene3D" id="3.40.50.880">
    <property type="match status" value="1"/>
</dbReference>
<dbReference type="GO" id="GO:0033969">
    <property type="term" value="F:gamma-glutamyl-gamma-aminobutyrate hydrolase activity"/>
    <property type="evidence" value="ECO:0007669"/>
    <property type="project" value="TreeGrafter"/>
</dbReference>
<dbReference type="EMBL" id="QUBR01000001">
    <property type="protein sequence ID" value="REK73577.1"/>
    <property type="molecule type" value="Genomic_DNA"/>
</dbReference>
<reference evidence="1 2" key="1">
    <citation type="submission" date="2018-08" db="EMBL/GenBank/DDBJ databases">
        <title>Aeromicrobium sp. M2KJ-4, whole genome shotgun sequence.</title>
        <authorList>
            <person name="Tuo L."/>
        </authorList>
    </citation>
    <scope>NUCLEOTIDE SEQUENCE [LARGE SCALE GENOMIC DNA]</scope>
    <source>
        <strain evidence="1 2">M2KJ-4</strain>
    </source>
</reference>
<protein>
    <submittedName>
        <fullName evidence="1">Gamma-glutamyl-gamma-aminobutyrate hydrolase family protein</fullName>
    </submittedName>
</protein>
<keyword evidence="1" id="KW-0378">Hydrolase</keyword>
<dbReference type="RefSeq" id="WP_119703687.1">
    <property type="nucleotide sequence ID" value="NZ_JBHSOI010000001.1"/>
</dbReference>
<keyword evidence="2" id="KW-1185">Reference proteome</keyword>
<dbReference type="OrthoDB" id="9813383at2"/>
<accession>A0A371PCE0</accession>
<dbReference type="PROSITE" id="PS51273">
    <property type="entry name" value="GATASE_TYPE_1"/>
    <property type="match status" value="1"/>
</dbReference>
<dbReference type="PANTHER" id="PTHR43235:SF1">
    <property type="entry name" value="GLUTAMINE AMIDOTRANSFERASE PB2B2.05-RELATED"/>
    <property type="match status" value="1"/>
</dbReference>
<dbReference type="SUPFAM" id="SSF52317">
    <property type="entry name" value="Class I glutamine amidotransferase-like"/>
    <property type="match status" value="1"/>
</dbReference>
<dbReference type="InterPro" id="IPR011697">
    <property type="entry name" value="Peptidase_C26"/>
</dbReference>
<dbReference type="Pfam" id="PF07722">
    <property type="entry name" value="Peptidase_C26"/>
    <property type="match status" value="1"/>
</dbReference>
<organism evidence="1 2">
    <name type="scientific">Aeromicrobium endophyticum</name>
    <dbReference type="NCBI Taxonomy" id="2292704"/>
    <lineage>
        <taxon>Bacteria</taxon>
        <taxon>Bacillati</taxon>
        <taxon>Actinomycetota</taxon>
        <taxon>Actinomycetes</taxon>
        <taxon>Propionibacteriales</taxon>
        <taxon>Nocardioidaceae</taxon>
        <taxon>Aeromicrobium</taxon>
    </lineage>
</organism>
<dbReference type="InterPro" id="IPR044668">
    <property type="entry name" value="PuuD-like"/>
</dbReference>
<name>A0A371PCE0_9ACTN</name>
<sequence length="233" mass="24423">MKPLIGVSTYREQARWGVWDQLADVLPAAYAQSVERAGGVPVLLPPGADDAASAVVARLDGLLIAGGADVDPSRYDAEPHARTASWREDRDAWELALLDAAPVDLPVLGICRGMQVMAVHAGGTLVQHVPDVVGSERHSPGGAEFGDVDVDVLPGTRLAAAIGDKGSVRCHHHQAVRDHPGFVAAACAADGTLEAIEHPGHRFRLAVQWHPETRDDAGLFRALVAAAASEGGD</sequence>
<comment type="caution">
    <text evidence="1">The sequence shown here is derived from an EMBL/GenBank/DDBJ whole genome shotgun (WGS) entry which is preliminary data.</text>
</comment>
<proteinExistence type="predicted"/>
<evidence type="ECO:0000313" key="2">
    <source>
        <dbReference type="Proteomes" id="UP000265581"/>
    </source>
</evidence>
<dbReference type="Proteomes" id="UP000265581">
    <property type="component" value="Unassembled WGS sequence"/>
</dbReference>